<dbReference type="AlphaFoldDB" id="A0A3N5AXL2"/>
<comment type="caution">
    <text evidence="1">The sequence shown here is derived from an EMBL/GenBank/DDBJ whole genome shotgun (WGS) entry which is preliminary data.</text>
</comment>
<name>A0A3N5AXL2_9THEO</name>
<accession>A0A3N5AXL2</accession>
<protein>
    <submittedName>
        <fullName evidence="1">Sporulation protein YqfC</fullName>
    </submittedName>
</protein>
<dbReference type="EMBL" id="RKRE01000001">
    <property type="protein sequence ID" value="RPF49754.1"/>
    <property type="molecule type" value="Genomic_DNA"/>
</dbReference>
<evidence type="ECO:0000313" key="1">
    <source>
        <dbReference type="EMBL" id="RPF49754.1"/>
    </source>
</evidence>
<dbReference type="RefSeq" id="WP_123927711.1">
    <property type="nucleotide sequence ID" value="NZ_RKRE01000001.1"/>
</dbReference>
<evidence type="ECO:0000313" key="2">
    <source>
        <dbReference type="Proteomes" id="UP000282654"/>
    </source>
</evidence>
<dbReference type="Proteomes" id="UP000282654">
    <property type="component" value="Unassembled WGS sequence"/>
</dbReference>
<organism evidence="1 2">
    <name type="scientific">Thermodesulfitimonas autotrophica</name>
    <dbReference type="NCBI Taxonomy" id="1894989"/>
    <lineage>
        <taxon>Bacteria</taxon>
        <taxon>Bacillati</taxon>
        <taxon>Bacillota</taxon>
        <taxon>Clostridia</taxon>
        <taxon>Thermoanaerobacterales</taxon>
        <taxon>Thermoanaerobacteraceae</taxon>
        <taxon>Thermodesulfitimonas</taxon>
    </lineage>
</organism>
<gene>
    <name evidence="1" type="ORF">EDD75_0574</name>
</gene>
<sequence length="93" mass="10381">MRWPKMGEQFKRKAAAMLELPGEVALNLPKVIVTGRIQVIVENHRGIVAYDRECVRLLVEAGEVAVSGRDLVLRSILPDEVIVEGEICAVRFL</sequence>
<dbReference type="OrthoDB" id="2989236at2"/>
<dbReference type="InterPro" id="IPR022476">
    <property type="entry name" value="Spore_YabP/YqfC"/>
</dbReference>
<reference evidence="1 2" key="1">
    <citation type="submission" date="2018-11" db="EMBL/GenBank/DDBJ databases">
        <title>Genomic Encyclopedia of Type Strains, Phase IV (KMG-IV): sequencing the most valuable type-strain genomes for metagenomic binning, comparative biology and taxonomic classification.</title>
        <authorList>
            <person name="Goeker M."/>
        </authorList>
    </citation>
    <scope>NUCLEOTIDE SEQUENCE [LARGE SCALE GENOMIC DNA]</scope>
    <source>
        <strain evidence="1 2">DSM 102936</strain>
    </source>
</reference>
<dbReference type="NCBIfam" id="TIGR02856">
    <property type="entry name" value="spore_yqfC"/>
    <property type="match status" value="1"/>
</dbReference>
<dbReference type="Pfam" id="PF07873">
    <property type="entry name" value="YabP"/>
    <property type="match status" value="1"/>
</dbReference>
<keyword evidence="2" id="KW-1185">Reference proteome</keyword>
<proteinExistence type="predicted"/>
<dbReference type="InterPro" id="IPR022477">
    <property type="entry name" value="Spore_YqfC"/>
</dbReference>